<name>A0A6G6Y4V6_9SPHN</name>
<evidence type="ECO:0000256" key="3">
    <source>
        <dbReference type="SAM" id="SignalP"/>
    </source>
</evidence>
<dbReference type="AlphaFoldDB" id="A0A6G6Y4V6"/>
<dbReference type="Gene3D" id="2.40.10.10">
    <property type="entry name" value="Trypsin-like serine proteases"/>
    <property type="match status" value="1"/>
</dbReference>
<feature type="signal peptide" evidence="3">
    <location>
        <begin position="1"/>
        <end position="36"/>
    </location>
</feature>
<dbReference type="SUPFAM" id="SSF50494">
    <property type="entry name" value="Trypsin-like serine proteases"/>
    <property type="match status" value="1"/>
</dbReference>
<keyword evidence="3" id="KW-0732">Signal</keyword>
<keyword evidence="1" id="KW-1015">Disulfide bond</keyword>
<dbReference type="GO" id="GO:0006508">
    <property type="term" value="P:proteolysis"/>
    <property type="evidence" value="ECO:0007669"/>
    <property type="project" value="InterPro"/>
</dbReference>
<feature type="domain" description="Peptidase S1" evidence="4">
    <location>
        <begin position="58"/>
        <end position="399"/>
    </location>
</feature>
<evidence type="ECO:0000256" key="2">
    <source>
        <dbReference type="SAM" id="MobiDB-lite"/>
    </source>
</evidence>
<evidence type="ECO:0000256" key="1">
    <source>
        <dbReference type="ARBA" id="ARBA00023157"/>
    </source>
</evidence>
<gene>
    <name evidence="6" type="ORF">G5C33_07255</name>
</gene>
<dbReference type="InterPro" id="IPR001314">
    <property type="entry name" value="Peptidase_S1A"/>
</dbReference>
<protein>
    <submittedName>
        <fullName evidence="6">Autotransporter domain-containing protein</fullName>
    </submittedName>
</protein>
<dbReference type="PROSITE" id="PS50240">
    <property type="entry name" value="TRYPSIN_DOM"/>
    <property type="match status" value="1"/>
</dbReference>
<proteinExistence type="predicted"/>
<evidence type="ECO:0000313" key="6">
    <source>
        <dbReference type="EMBL" id="QIG79606.1"/>
    </source>
</evidence>
<evidence type="ECO:0000313" key="7">
    <source>
        <dbReference type="Proteomes" id="UP000501568"/>
    </source>
</evidence>
<feature type="domain" description="Autotransporter" evidence="5">
    <location>
        <begin position="895"/>
        <end position="1171"/>
    </location>
</feature>
<dbReference type="EMBL" id="CP049109">
    <property type="protein sequence ID" value="QIG79606.1"/>
    <property type="molecule type" value="Genomic_DNA"/>
</dbReference>
<dbReference type="PROSITE" id="PS00135">
    <property type="entry name" value="TRYPSIN_SER"/>
    <property type="match status" value="1"/>
</dbReference>
<dbReference type="Proteomes" id="UP000501568">
    <property type="component" value="Chromosome"/>
</dbReference>
<dbReference type="InterPro" id="IPR036709">
    <property type="entry name" value="Autotransporte_beta_dom_sf"/>
</dbReference>
<keyword evidence="7" id="KW-1185">Reference proteome</keyword>
<accession>A0A6G6Y4V6</accession>
<organism evidence="6 7">
    <name type="scientific">Stakelama tenebrarum</name>
    <dbReference type="NCBI Taxonomy" id="2711215"/>
    <lineage>
        <taxon>Bacteria</taxon>
        <taxon>Pseudomonadati</taxon>
        <taxon>Pseudomonadota</taxon>
        <taxon>Alphaproteobacteria</taxon>
        <taxon>Sphingomonadales</taxon>
        <taxon>Sphingomonadaceae</taxon>
        <taxon>Stakelama</taxon>
    </lineage>
</organism>
<reference evidence="6 7" key="1">
    <citation type="submission" date="2020-02" db="EMBL/GenBank/DDBJ databases">
        <authorList>
            <person name="Zheng R.K."/>
            <person name="Sun C.M."/>
        </authorList>
    </citation>
    <scope>NUCLEOTIDE SEQUENCE [LARGE SCALE GENOMIC DNA]</scope>
    <source>
        <strain evidence="7">zrk23</strain>
    </source>
</reference>
<dbReference type="InterPro" id="IPR009003">
    <property type="entry name" value="Peptidase_S1_PA"/>
</dbReference>
<dbReference type="Pfam" id="PF03797">
    <property type="entry name" value="Autotransporter"/>
    <property type="match status" value="1"/>
</dbReference>
<dbReference type="Gene3D" id="2.40.128.130">
    <property type="entry name" value="Autotransporter beta-domain"/>
    <property type="match status" value="1"/>
</dbReference>
<sequence length="1171" mass="121637">MIQYGSTTIAQRSRKKVLLASAAGLALVTGATAAQAQDGPAFAEDIAQGAGPQFVQDIAQGAGAEFAEDVPHAAGPRRAPIAEDIPQVVVQGPGEGYDVNPGAEGSIYDDAVDVTGVGQFYRADGYVCTGTLINPRTVLFAAHCVNDIPEEQYGAATGGLPAAFSFRADAVPGLIDWINAGYNSVADSYVYNVNEIVWNEESVARPEGLGFLEGDVAIATLDTPAANVPTWALLFSPLPAPEEIDSANGTGYHVVHNGYGVTGYGNGPIAAGVDFYRRAAENMIGILGSLNDRNDFLFGPGGDDLPQNLYQMDFDDPTRENPYDFNLFRDDAQDPEGTTAGGDSGGPLILDQTFDQEVVIGVLSGGSRFYGAQPFSTYGTSSFYQPLYLFWDWIAANSAYRYATNVEGDGNWADADHWVSALDPNFMIIEDGGLVNGLPDNPGAGAFGEDDAQEFGQVCFNTECYDLATGEYVVYDDAGGATREGSGGNNPADGDTEISGIARVDGLIAEDRATAGGQGTGGSQGTAALPPATIENGLPGATGFTPDNITPDPVAGVRARYYDVTLAAAGTTTLDTDVVIDNFTMVGAETALDVTSEGTLWSHMGFLHTLGTMTVDGAIGSYSNYSLIAGGLMGSGDIYVPYFINVGGAIAPGSLTETGTLSLHGNAILASASTYYVNLGASGTSDLLSVNATAYDTDDAPLNGMASIGGGVLFSPTEGTMVRDGYTYTILTAEGGISGTFDQANALSAILSPVFTYSDNAVMVEIEAGDYADVIDASSPVQSAFATLLDGNRDNYGAFSDLFGPLDLLDGPSIQSLFESWAPRNPTMNGAMAMSTLETTAGLVGQRISAFSPGAGTETMASLPYAGNPMGTVMTMTSPYAGDSIGSGVQMEDRALSSTASVYLAGGYIDGESTGMITAAPMGNDSFDGWYATAGVEAMVGDSAMIGFALTYADVEGDVYGAPQSTSSTLYQGTLYGVGYFGGVKVDTMLSAGLLDTDSTRTASLGGTSYTLRASDNPLTITSQLGVSVPLTYGAFSVTPRGSLRVMHIGYTPTAERGGPMALQYDMGDFNSVQGRLGATLQGTGTFRPFLTANYVHDFDERPAAFAANFVGSVSPSVSFALNGTDQDWGEVSGGIAYDTPTVRVAISANTTFERSDIENRSYQGSVTVRF</sequence>
<dbReference type="RefSeq" id="WP_165326606.1">
    <property type="nucleotide sequence ID" value="NZ_CP049109.1"/>
</dbReference>
<evidence type="ECO:0000259" key="5">
    <source>
        <dbReference type="PROSITE" id="PS51208"/>
    </source>
</evidence>
<feature type="chain" id="PRO_5026059976" evidence="3">
    <location>
        <begin position="37"/>
        <end position="1171"/>
    </location>
</feature>
<dbReference type="InterPro" id="IPR001254">
    <property type="entry name" value="Trypsin_dom"/>
</dbReference>
<feature type="region of interest" description="Disordered" evidence="2">
    <location>
        <begin position="513"/>
        <end position="548"/>
    </location>
</feature>
<dbReference type="SMART" id="SM00020">
    <property type="entry name" value="Tryp_SPc"/>
    <property type="match status" value="1"/>
</dbReference>
<dbReference type="InterPro" id="IPR043504">
    <property type="entry name" value="Peptidase_S1_PA_chymotrypsin"/>
</dbReference>
<dbReference type="PROSITE" id="PS51208">
    <property type="entry name" value="AUTOTRANSPORTER"/>
    <property type="match status" value="1"/>
</dbReference>
<dbReference type="PRINTS" id="PR00722">
    <property type="entry name" value="CHYMOTRYPSIN"/>
</dbReference>
<evidence type="ECO:0000259" key="4">
    <source>
        <dbReference type="PROSITE" id="PS50240"/>
    </source>
</evidence>
<dbReference type="InterPro" id="IPR033116">
    <property type="entry name" value="TRYPSIN_SER"/>
</dbReference>
<dbReference type="GO" id="GO:0004252">
    <property type="term" value="F:serine-type endopeptidase activity"/>
    <property type="evidence" value="ECO:0007669"/>
    <property type="project" value="InterPro"/>
</dbReference>
<dbReference type="SMART" id="SM00869">
    <property type="entry name" value="Autotransporter"/>
    <property type="match status" value="1"/>
</dbReference>
<dbReference type="InterPro" id="IPR005546">
    <property type="entry name" value="Autotransporte_beta"/>
</dbReference>
<dbReference type="SUPFAM" id="SSF103515">
    <property type="entry name" value="Autotransporter"/>
    <property type="match status" value="1"/>
</dbReference>
<dbReference type="KEGG" id="spzr:G5C33_07255"/>